<evidence type="ECO:0000256" key="8">
    <source>
        <dbReference type="PROSITE-ProRule" id="PRU00042"/>
    </source>
</evidence>
<dbReference type="GO" id="GO:0005634">
    <property type="term" value="C:nucleus"/>
    <property type="evidence" value="ECO:0007669"/>
    <property type="project" value="UniProtKB-SubCell"/>
</dbReference>
<evidence type="ECO:0000256" key="4">
    <source>
        <dbReference type="ARBA" id="ARBA00022771"/>
    </source>
</evidence>
<evidence type="ECO:0000256" key="2">
    <source>
        <dbReference type="ARBA" id="ARBA00022723"/>
    </source>
</evidence>
<name>A0A8J2W1I6_9CRUS</name>
<dbReference type="PANTHER" id="PTHR24388">
    <property type="entry name" value="ZINC FINGER PROTEIN"/>
    <property type="match status" value="1"/>
</dbReference>
<feature type="domain" description="C2H2-type" evidence="9">
    <location>
        <begin position="68"/>
        <end position="95"/>
    </location>
</feature>
<dbReference type="Gene3D" id="3.30.160.60">
    <property type="entry name" value="Classic Zinc Finger"/>
    <property type="match status" value="2"/>
</dbReference>
<sequence>MEKKRHPTENGSFACSFCSHSSNSRTLIKRHIKAIHNKIFGALECCGIHFSDKVALRHHTKDCHPPNYECAVCDKRFYTSTTLHNHQLMHSENQKFKCNVCNYATSHKGNIKQHILAKNHWSEQYEEWRVKTEQRQRFKCQICNRGYPFQSLLRLHMSAHADSKKFKCSVSKYATSQKSHLNRHLKNNRHAVKIDSMRIRKVLMPTEINVTDGSDSHQEKDAVETFSIDRRLRSSSRTIISTGEGGSPVSVNSSELFKKSLKETLYLLSRFIWYPN</sequence>
<accession>A0A8J2W1I6</accession>
<evidence type="ECO:0000256" key="3">
    <source>
        <dbReference type="ARBA" id="ARBA00022737"/>
    </source>
</evidence>
<dbReference type="InterPro" id="IPR036236">
    <property type="entry name" value="Znf_C2H2_sf"/>
</dbReference>
<evidence type="ECO:0000256" key="6">
    <source>
        <dbReference type="ARBA" id="ARBA00023242"/>
    </source>
</evidence>
<organism evidence="10 11">
    <name type="scientific">Daphnia galeata</name>
    <dbReference type="NCBI Taxonomy" id="27404"/>
    <lineage>
        <taxon>Eukaryota</taxon>
        <taxon>Metazoa</taxon>
        <taxon>Ecdysozoa</taxon>
        <taxon>Arthropoda</taxon>
        <taxon>Crustacea</taxon>
        <taxon>Branchiopoda</taxon>
        <taxon>Diplostraca</taxon>
        <taxon>Cladocera</taxon>
        <taxon>Anomopoda</taxon>
        <taxon>Daphniidae</taxon>
        <taxon>Daphnia</taxon>
    </lineage>
</organism>
<keyword evidence="2" id="KW-0479">Metal-binding</keyword>
<evidence type="ECO:0000313" key="11">
    <source>
        <dbReference type="Proteomes" id="UP000789390"/>
    </source>
</evidence>
<dbReference type="GO" id="GO:0000981">
    <property type="term" value="F:DNA-binding transcription factor activity, RNA polymerase II-specific"/>
    <property type="evidence" value="ECO:0007669"/>
    <property type="project" value="TreeGrafter"/>
</dbReference>
<proteinExistence type="inferred from homology"/>
<keyword evidence="4 8" id="KW-0863">Zinc-finger</keyword>
<dbReference type="SMART" id="SM00355">
    <property type="entry name" value="ZnF_C2H2"/>
    <property type="match status" value="6"/>
</dbReference>
<protein>
    <recommendedName>
        <fullName evidence="9">C2H2-type domain-containing protein</fullName>
    </recommendedName>
</protein>
<dbReference type="GO" id="GO:0008270">
    <property type="term" value="F:zinc ion binding"/>
    <property type="evidence" value="ECO:0007669"/>
    <property type="project" value="UniProtKB-KW"/>
</dbReference>
<dbReference type="PANTHER" id="PTHR24388:SF54">
    <property type="entry name" value="PROTEIN ESCARGOT"/>
    <property type="match status" value="1"/>
</dbReference>
<comment type="subcellular location">
    <subcellularLocation>
        <location evidence="1">Nucleus</location>
    </subcellularLocation>
</comment>
<evidence type="ECO:0000256" key="7">
    <source>
        <dbReference type="ARBA" id="ARBA00037948"/>
    </source>
</evidence>
<dbReference type="SUPFAM" id="SSF57667">
    <property type="entry name" value="beta-beta-alpha zinc fingers"/>
    <property type="match status" value="2"/>
</dbReference>
<dbReference type="OrthoDB" id="6336709at2759"/>
<dbReference type="EMBL" id="CAKKLH010000053">
    <property type="protein sequence ID" value="CAH0101173.1"/>
    <property type="molecule type" value="Genomic_DNA"/>
</dbReference>
<dbReference type="PROSITE" id="PS00028">
    <property type="entry name" value="ZINC_FINGER_C2H2_1"/>
    <property type="match status" value="2"/>
</dbReference>
<dbReference type="FunFam" id="3.30.160.60:FF:000446">
    <property type="entry name" value="Zinc finger protein"/>
    <property type="match status" value="1"/>
</dbReference>
<keyword evidence="5" id="KW-0862">Zinc</keyword>
<dbReference type="InterPro" id="IPR013087">
    <property type="entry name" value="Znf_C2H2_type"/>
</dbReference>
<keyword evidence="11" id="KW-1185">Reference proteome</keyword>
<evidence type="ECO:0000259" key="9">
    <source>
        <dbReference type="PROSITE" id="PS50157"/>
    </source>
</evidence>
<keyword evidence="6" id="KW-0539">Nucleus</keyword>
<evidence type="ECO:0000256" key="5">
    <source>
        <dbReference type="ARBA" id="ARBA00022833"/>
    </source>
</evidence>
<feature type="domain" description="C2H2-type" evidence="9">
    <location>
        <begin position="96"/>
        <end position="125"/>
    </location>
</feature>
<evidence type="ECO:0000313" key="10">
    <source>
        <dbReference type="EMBL" id="CAH0101173.1"/>
    </source>
</evidence>
<dbReference type="PROSITE" id="PS50157">
    <property type="entry name" value="ZINC_FINGER_C2H2_2"/>
    <property type="match status" value="3"/>
</dbReference>
<reference evidence="10" key="1">
    <citation type="submission" date="2021-11" db="EMBL/GenBank/DDBJ databases">
        <authorList>
            <person name="Schell T."/>
        </authorList>
    </citation>
    <scope>NUCLEOTIDE SEQUENCE</scope>
    <source>
        <strain evidence="10">M5</strain>
    </source>
</reference>
<feature type="domain" description="C2H2-type" evidence="9">
    <location>
        <begin position="138"/>
        <end position="165"/>
    </location>
</feature>
<dbReference type="InterPro" id="IPR050527">
    <property type="entry name" value="Snail/Krueppel_Znf"/>
</dbReference>
<evidence type="ECO:0000256" key="1">
    <source>
        <dbReference type="ARBA" id="ARBA00004123"/>
    </source>
</evidence>
<dbReference type="GO" id="GO:0000978">
    <property type="term" value="F:RNA polymerase II cis-regulatory region sequence-specific DNA binding"/>
    <property type="evidence" value="ECO:0007669"/>
    <property type="project" value="TreeGrafter"/>
</dbReference>
<gene>
    <name evidence="10" type="ORF">DGAL_LOCUS3501</name>
</gene>
<comment type="caution">
    <text evidence="10">The sequence shown here is derived from an EMBL/GenBank/DDBJ whole genome shotgun (WGS) entry which is preliminary data.</text>
</comment>
<comment type="similarity">
    <text evidence="7">Belongs to the snail C2H2-type zinc-finger protein family.</text>
</comment>
<dbReference type="Proteomes" id="UP000789390">
    <property type="component" value="Unassembled WGS sequence"/>
</dbReference>
<keyword evidence="3" id="KW-0677">Repeat</keyword>
<dbReference type="Pfam" id="PF00096">
    <property type="entry name" value="zf-C2H2"/>
    <property type="match status" value="2"/>
</dbReference>
<dbReference type="AlphaFoldDB" id="A0A8J2W1I6"/>